<dbReference type="Proteomes" id="UP000485058">
    <property type="component" value="Unassembled WGS sequence"/>
</dbReference>
<accession>A0A699YKP4</accession>
<dbReference type="AlphaFoldDB" id="A0A699YKP4"/>
<feature type="compositionally biased region" description="Low complexity" evidence="1">
    <location>
        <begin position="47"/>
        <end position="72"/>
    </location>
</feature>
<feature type="compositionally biased region" description="Polar residues" evidence="1">
    <location>
        <begin position="33"/>
        <end position="43"/>
    </location>
</feature>
<keyword evidence="3" id="KW-1185">Reference proteome</keyword>
<proteinExistence type="predicted"/>
<sequence length="200" mass="20846">MCWMRSAPSGKAVLASKHVSFTGLPPSEPDTAGQPNGSSTPQDRGSAAHPTPTSGPATAAATAAPAPSTAPGSGPGGGEGDAEGEAEEGPQRYESEVVTNSESGDIVFKSKSKMMLFKKEEGKPPSWDTRGGKVRYIANLPKSMQVIVNEARKMATWSAPCQLEDMSAAVTLQNVGMILPKSMLQDFNNQIKALQAKMAA</sequence>
<dbReference type="Gene3D" id="2.30.29.30">
    <property type="entry name" value="Pleckstrin-homology domain (PH domain)/Phosphotyrosine-binding domain (PTB)"/>
    <property type="match status" value="1"/>
</dbReference>
<protein>
    <submittedName>
        <fullName evidence="2">Uncharacterized protein</fullName>
    </submittedName>
</protein>
<reference evidence="2 3" key="1">
    <citation type="submission" date="2020-02" db="EMBL/GenBank/DDBJ databases">
        <title>Draft genome sequence of Haematococcus lacustris strain NIES-144.</title>
        <authorList>
            <person name="Morimoto D."/>
            <person name="Nakagawa S."/>
            <person name="Yoshida T."/>
            <person name="Sawayama S."/>
        </authorList>
    </citation>
    <scope>NUCLEOTIDE SEQUENCE [LARGE SCALE GENOMIC DNA]</scope>
    <source>
        <strain evidence="2 3">NIES-144</strain>
    </source>
</reference>
<feature type="region of interest" description="Disordered" evidence="1">
    <location>
        <begin position="18"/>
        <end position="101"/>
    </location>
</feature>
<evidence type="ECO:0000256" key="1">
    <source>
        <dbReference type="SAM" id="MobiDB-lite"/>
    </source>
</evidence>
<gene>
    <name evidence="2" type="ORF">HaLaN_05088</name>
</gene>
<name>A0A699YKP4_HAELA</name>
<organism evidence="2 3">
    <name type="scientific">Haematococcus lacustris</name>
    <name type="common">Green alga</name>
    <name type="synonym">Haematococcus pluvialis</name>
    <dbReference type="NCBI Taxonomy" id="44745"/>
    <lineage>
        <taxon>Eukaryota</taxon>
        <taxon>Viridiplantae</taxon>
        <taxon>Chlorophyta</taxon>
        <taxon>core chlorophytes</taxon>
        <taxon>Chlorophyceae</taxon>
        <taxon>CS clade</taxon>
        <taxon>Chlamydomonadales</taxon>
        <taxon>Haematococcaceae</taxon>
        <taxon>Haematococcus</taxon>
    </lineage>
</organism>
<evidence type="ECO:0000313" key="2">
    <source>
        <dbReference type="EMBL" id="GFH09865.1"/>
    </source>
</evidence>
<dbReference type="EMBL" id="BLLF01000270">
    <property type="protein sequence ID" value="GFH09865.1"/>
    <property type="molecule type" value="Genomic_DNA"/>
</dbReference>
<evidence type="ECO:0000313" key="3">
    <source>
        <dbReference type="Proteomes" id="UP000485058"/>
    </source>
</evidence>
<comment type="caution">
    <text evidence="2">The sequence shown here is derived from an EMBL/GenBank/DDBJ whole genome shotgun (WGS) entry which is preliminary data.</text>
</comment>
<dbReference type="InterPro" id="IPR011993">
    <property type="entry name" value="PH-like_dom_sf"/>
</dbReference>